<reference evidence="2" key="2">
    <citation type="submission" date="2023-05" db="EMBL/GenBank/DDBJ databases">
        <authorList>
            <consortium name="Lawrence Berkeley National Laboratory"/>
            <person name="Steindorff A."/>
            <person name="Hensen N."/>
            <person name="Bonometti L."/>
            <person name="Westerberg I."/>
            <person name="Brannstrom I.O."/>
            <person name="Guillou S."/>
            <person name="Cros-Aarteil S."/>
            <person name="Calhoun S."/>
            <person name="Haridas S."/>
            <person name="Kuo A."/>
            <person name="Mondo S."/>
            <person name="Pangilinan J."/>
            <person name="Riley R."/>
            <person name="Labutti K."/>
            <person name="Andreopoulos B."/>
            <person name="Lipzen A."/>
            <person name="Chen C."/>
            <person name="Yanf M."/>
            <person name="Daum C."/>
            <person name="Ng V."/>
            <person name="Clum A."/>
            <person name="Ohm R."/>
            <person name="Martin F."/>
            <person name="Silar P."/>
            <person name="Natvig D."/>
            <person name="Lalanne C."/>
            <person name="Gautier V."/>
            <person name="Ament-Velasquez S.L."/>
            <person name="Kruys A."/>
            <person name="Hutchinson M.I."/>
            <person name="Powell A.J."/>
            <person name="Barry K."/>
            <person name="Miller A.N."/>
            <person name="Grigoriev I.V."/>
            <person name="Debuchy R."/>
            <person name="Gladieux P."/>
            <person name="Thoren M.H."/>
            <person name="Johannesson H."/>
        </authorList>
    </citation>
    <scope>NUCLEOTIDE SEQUENCE</scope>
    <source>
        <strain evidence="2">CBS 990.96</strain>
    </source>
</reference>
<evidence type="ECO:0000256" key="1">
    <source>
        <dbReference type="SAM" id="SignalP"/>
    </source>
</evidence>
<sequence length="138" mass="15360">MLLLPFILPLLPISLASRPLPPSITACAATRAAIHVSDTISAAQSLASYCGELGPVTEYTKLSWVTGNSRVYICNYNFWQWDSCRYDEIFSAWVTIQKQCGLTAAGWIYYPEDDKTRVGGKTIGFDDKDADWCDNLQP</sequence>
<comment type="caution">
    <text evidence="2">The sequence shown here is derived from an EMBL/GenBank/DDBJ whole genome shotgun (WGS) entry which is preliminary data.</text>
</comment>
<dbReference type="Proteomes" id="UP001301958">
    <property type="component" value="Unassembled WGS sequence"/>
</dbReference>
<organism evidence="2 3">
    <name type="scientific">Podospora fimiseda</name>
    <dbReference type="NCBI Taxonomy" id="252190"/>
    <lineage>
        <taxon>Eukaryota</taxon>
        <taxon>Fungi</taxon>
        <taxon>Dikarya</taxon>
        <taxon>Ascomycota</taxon>
        <taxon>Pezizomycotina</taxon>
        <taxon>Sordariomycetes</taxon>
        <taxon>Sordariomycetidae</taxon>
        <taxon>Sordariales</taxon>
        <taxon>Podosporaceae</taxon>
        <taxon>Podospora</taxon>
    </lineage>
</organism>
<dbReference type="EMBL" id="MU865316">
    <property type="protein sequence ID" value="KAK4228647.1"/>
    <property type="molecule type" value="Genomic_DNA"/>
</dbReference>
<dbReference type="AlphaFoldDB" id="A0AAN7H1H1"/>
<feature type="signal peptide" evidence="1">
    <location>
        <begin position="1"/>
        <end position="16"/>
    </location>
</feature>
<proteinExistence type="predicted"/>
<feature type="chain" id="PRO_5042914957" evidence="1">
    <location>
        <begin position="17"/>
        <end position="138"/>
    </location>
</feature>
<keyword evidence="1" id="KW-0732">Signal</keyword>
<keyword evidence="3" id="KW-1185">Reference proteome</keyword>
<evidence type="ECO:0000313" key="2">
    <source>
        <dbReference type="EMBL" id="KAK4228647.1"/>
    </source>
</evidence>
<gene>
    <name evidence="2" type="ORF">QBC38DRAFT_148004</name>
</gene>
<protein>
    <submittedName>
        <fullName evidence="2">Uncharacterized protein</fullName>
    </submittedName>
</protein>
<accession>A0AAN7H1H1</accession>
<reference evidence="2" key="1">
    <citation type="journal article" date="2023" name="Mol. Phylogenet. Evol.">
        <title>Genome-scale phylogeny and comparative genomics of the fungal order Sordariales.</title>
        <authorList>
            <person name="Hensen N."/>
            <person name="Bonometti L."/>
            <person name="Westerberg I."/>
            <person name="Brannstrom I.O."/>
            <person name="Guillou S."/>
            <person name="Cros-Aarteil S."/>
            <person name="Calhoun S."/>
            <person name="Haridas S."/>
            <person name="Kuo A."/>
            <person name="Mondo S."/>
            <person name="Pangilinan J."/>
            <person name="Riley R."/>
            <person name="LaButti K."/>
            <person name="Andreopoulos B."/>
            <person name="Lipzen A."/>
            <person name="Chen C."/>
            <person name="Yan M."/>
            <person name="Daum C."/>
            <person name="Ng V."/>
            <person name="Clum A."/>
            <person name="Steindorff A."/>
            <person name="Ohm R.A."/>
            <person name="Martin F."/>
            <person name="Silar P."/>
            <person name="Natvig D.O."/>
            <person name="Lalanne C."/>
            <person name="Gautier V."/>
            <person name="Ament-Velasquez S.L."/>
            <person name="Kruys A."/>
            <person name="Hutchinson M.I."/>
            <person name="Powell A.J."/>
            <person name="Barry K."/>
            <person name="Miller A.N."/>
            <person name="Grigoriev I.V."/>
            <person name="Debuchy R."/>
            <person name="Gladieux P."/>
            <person name="Hiltunen Thoren M."/>
            <person name="Johannesson H."/>
        </authorList>
    </citation>
    <scope>NUCLEOTIDE SEQUENCE</scope>
    <source>
        <strain evidence="2">CBS 990.96</strain>
    </source>
</reference>
<evidence type="ECO:0000313" key="3">
    <source>
        <dbReference type="Proteomes" id="UP001301958"/>
    </source>
</evidence>
<name>A0AAN7H1H1_9PEZI</name>